<dbReference type="PROSITE" id="PS00108">
    <property type="entry name" value="PROTEIN_KINASE_ST"/>
    <property type="match status" value="1"/>
</dbReference>
<dbReference type="PANTHER" id="PTHR22967:SF57">
    <property type="entry name" value="AUXILIN, ISOFORM A-RELATED"/>
    <property type="match status" value="1"/>
</dbReference>
<feature type="region of interest" description="Disordered" evidence="11">
    <location>
        <begin position="623"/>
        <end position="656"/>
    </location>
</feature>
<evidence type="ECO:0000256" key="7">
    <source>
        <dbReference type="ARBA" id="ARBA00047899"/>
    </source>
</evidence>
<dbReference type="InterPro" id="IPR008271">
    <property type="entry name" value="Ser/Thr_kinase_AS"/>
</dbReference>
<keyword evidence="3" id="KW-0808">Transferase</keyword>
<dbReference type="Proteomes" id="UP001055712">
    <property type="component" value="Unassembled WGS sequence"/>
</dbReference>
<keyword evidence="14" id="KW-1185">Reference proteome</keyword>
<feature type="compositionally biased region" description="Low complexity" evidence="11">
    <location>
        <begin position="365"/>
        <end position="376"/>
    </location>
</feature>
<gene>
    <name evidence="13" type="ORF">D9Q98_008064</name>
</gene>
<feature type="coiled-coil region" evidence="10">
    <location>
        <begin position="567"/>
        <end position="612"/>
    </location>
</feature>
<dbReference type="EC" id="2.7.11.1" evidence="1"/>
<dbReference type="SMART" id="SM00220">
    <property type="entry name" value="S_TKc"/>
    <property type="match status" value="1"/>
</dbReference>
<dbReference type="GO" id="GO:0004674">
    <property type="term" value="F:protein serine/threonine kinase activity"/>
    <property type="evidence" value="ECO:0007669"/>
    <property type="project" value="UniProtKB-KW"/>
</dbReference>
<evidence type="ECO:0000259" key="12">
    <source>
        <dbReference type="PROSITE" id="PS50011"/>
    </source>
</evidence>
<evidence type="ECO:0000256" key="1">
    <source>
        <dbReference type="ARBA" id="ARBA00012513"/>
    </source>
</evidence>
<organism evidence="13 14">
    <name type="scientific">Chlorella vulgaris</name>
    <name type="common">Green alga</name>
    <dbReference type="NCBI Taxonomy" id="3077"/>
    <lineage>
        <taxon>Eukaryota</taxon>
        <taxon>Viridiplantae</taxon>
        <taxon>Chlorophyta</taxon>
        <taxon>core chlorophytes</taxon>
        <taxon>Trebouxiophyceae</taxon>
        <taxon>Chlorellales</taxon>
        <taxon>Chlorellaceae</taxon>
        <taxon>Chlorella clade</taxon>
        <taxon>Chlorella</taxon>
    </lineage>
</organism>
<evidence type="ECO:0000313" key="14">
    <source>
        <dbReference type="Proteomes" id="UP001055712"/>
    </source>
</evidence>
<protein>
    <recommendedName>
        <fullName evidence="1">non-specific serine/threonine protein kinase</fullName>
        <ecNumber evidence="1">2.7.11.1</ecNumber>
    </recommendedName>
</protein>
<feature type="compositionally biased region" description="Low complexity" evidence="11">
    <location>
        <begin position="310"/>
        <end position="342"/>
    </location>
</feature>
<dbReference type="PROSITE" id="PS00107">
    <property type="entry name" value="PROTEIN_KINASE_ATP"/>
    <property type="match status" value="1"/>
</dbReference>
<feature type="compositionally biased region" description="Low complexity" evidence="11">
    <location>
        <begin position="692"/>
        <end position="703"/>
    </location>
</feature>
<feature type="compositionally biased region" description="Low complexity" evidence="11">
    <location>
        <begin position="776"/>
        <end position="788"/>
    </location>
</feature>
<accession>A0A9D4TI10</accession>
<dbReference type="PROSITE" id="PS50011">
    <property type="entry name" value="PROTEIN_KINASE_DOM"/>
    <property type="match status" value="1"/>
</dbReference>
<evidence type="ECO:0000256" key="5">
    <source>
        <dbReference type="ARBA" id="ARBA00022777"/>
    </source>
</evidence>
<feature type="compositionally biased region" description="Low complexity" evidence="11">
    <location>
        <begin position="456"/>
        <end position="477"/>
    </location>
</feature>
<dbReference type="InterPro" id="IPR000719">
    <property type="entry name" value="Prot_kinase_dom"/>
</dbReference>
<keyword evidence="4 9" id="KW-0547">Nucleotide-binding</keyword>
<evidence type="ECO:0000256" key="11">
    <source>
        <dbReference type="SAM" id="MobiDB-lite"/>
    </source>
</evidence>
<evidence type="ECO:0000256" key="9">
    <source>
        <dbReference type="PROSITE-ProRule" id="PRU10141"/>
    </source>
</evidence>
<comment type="caution">
    <text evidence="13">The sequence shown here is derived from an EMBL/GenBank/DDBJ whole genome shotgun (WGS) entry which is preliminary data.</text>
</comment>
<comment type="catalytic activity">
    <reaction evidence="8">
        <text>L-seryl-[protein] + ATP = O-phospho-L-seryl-[protein] + ADP + H(+)</text>
        <dbReference type="Rhea" id="RHEA:17989"/>
        <dbReference type="Rhea" id="RHEA-COMP:9863"/>
        <dbReference type="Rhea" id="RHEA-COMP:11604"/>
        <dbReference type="ChEBI" id="CHEBI:15378"/>
        <dbReference type="ChEBI" id="CHEBI:29999"/>
        <dbReference type="ChEBI" id="CHEBI:30616"/>
        <dbReference type="ChEBI" id="CHEBI:83421"/>
        <dbReference type="ChEBI" id="CHEBI:456216"/>
        <dbReference type="EC" id="2.7.11.1"/>
    </reaction>
</comment>
<feature type="compositionally biased region" description="Low complexity" evidence="11">
    <location>
        <begin position="623"/>
        <end position="637"/>
    </location>
</feature>
<comment type="catalytic activity">
    <reaction evidence="7">
        <text>L-threonyl-[protein] + ATP = O-phospho-L-threonyl-[protein] + ADP + H(+)</text>
        <dbReference type="Rhea" id="RHEA:46608"/>
        <dbReference type="Rhea" id="RHEA-COMP:11060"/>
        <dbReference type="Rhea" id="RHEA-COMP:11605"/>
        <dbReference type="ChEBI" id="CHEBI:15378"/>
        <dbReference type="ChEBI" id="CHEBI:30013"/>
        <dbReference type="ChEBI" id="CHEBI:30616"/>
        <dbReference type="ChEBI" id="CHEBI:61977"/>
        <dbReference type="ChEBI" id="CHEBI:456216"/>
        <dbReference type="EC" id="2.7.11.1"/>
    </reaction>
</comment>
<feature type="compositionally biased region" description="Low complexity" evidence="11">
    <location>
        <begin position="803"/>
        <end position="824"/>
    </location>
</feature>
<keyword evidence="10" id="KW-0175">Coiled coil</keyword>
<evidence type="ECO:0000256" key="10">
    <source>
        <dbReference type="SAM" id="Coils"/>
    </source>
</evidence>
<sequence length="849" mass="88172">MLKALKGLAGGRETSGALSGKQVVVGSRTVKVDKVLGEGGFATIYRCTDVDTGDVLAIKHFVLTGYPDAARDADTEVAVMERLQGCPHVVRLHEASVTGPSGAPTAAYVLMDFCPNTLVAFLQQRPQPLDNVTLMHIFLPICRAVEAMHCLVPPLAHRDIKAENVLLGPKGCWVLCDFGSACARHGVMESARDIALEEEVVRRYTTPAYRAPELYDLFAREYIGPPVDIWALGVLLYLLAFGKLPFEGEAKLQVLNGRYTLPEGRPEPLRALLRSMLTVSPRQRPDIHQVIARLVDMVPADVAQHMPGVQTQPQPQQAQQQQQQQVQMPPAAGRASGSSALAWQHERAPSQGWAEFSDSPSALPAASVGSSDSAAAFQRHQSGSSGSWATFSPKKDDESAAAAGMAAAATAGSFWSSFGDDPPSEGAGLLDQPRVQQEDQQPLDAPWPAAPPAPSLQPAAAAVTAASTGAARPALSAVPPHPPELTPSGTAPQACVPEAAEVSPLSAGLARMSLAHRQPGGPERKTNQPAAAASNSAVSASLAEHKTSAGDGVLRDLEALRQHCVVLEQLLDARNGEVRQLRELTQQQAEEVSQLRLRVQLAEQRAQQASSAVAQNPAAAALTTVGSGSSSGTPSSSRLGRDLRLQVSDSDGSGGGKWVSFSPAASLGAGDAPTPTLLQPAGVGGFKGDTKAPANSSAPQPSAGVSVRALEASLRAKPAGGSGGMAGGASSSLSSSPGAEQLNGMMAKADSSERAPQLRSYPVALTPNASPLSVGAHSAPASAKPSPARIGSSSHLPAHGTYSPMQPSSPMRSRPAPAMASRQSTSPSKHRRHGTAPTSGFFEDLNPLG</sequence>
<feature type="region of interest" description="Disordered" evidence="11">
    <location>
        <begin position="670"/>
        <end position="756"/>
    </location>
</feature>
<feature type="region of interest" description="Disordered" evidence="11">
    <location>
        <begin position="772"/>
        <end position="849"/>
    </location>
</feature>
<dbReference type="GO" id="GO:0005737">
    <property type="term" value="C:cytoplasm"/>
    <property type="evidence" value="ECO:0007669"/>
    <property type="project" value="TreeGrafter"/>
</dbReference>
<dbReference type="AlphaFoldDB" id="A0A9D4TI10"/>
<feature type="domain" description="Protein kinase" evidence="12">
    <location>
        <begin position="30"/>
        <end position="298"/>
    </location>
</feature>
<evidence type="ECO:0000256" key="6">
    <source>
        <dbReference type="ARBA" id="ARBA00022840"/>
    </source>
</evidence>
<feature type="region of interest" description="Disordered" evidence="11">
    <location>
        <begin position="414"/>
        <end position="492"/>
    </location>
</feature>
<name>A0A9D4TI10_CHLVU</name>
<evidence type="ECO:0000256" key="4">
    <source>
        <dbReference type="ARBA" id="ARBA00022741"/>
    </source>
</evidence>
<evidence type="ECO:0000256" key="8">
    <source>
        <dbReference type="ARBA" id="ARBA00048679"/>
    </source>
</evidence>
<dbReference type="Pfam" id="PF00069">
    <property type="entry name" value="Pkinase"/>
    <property type="match status" value="1"/>
</dbReference>
<evidence type="ECO:0000313" key="13">
    <source>
        <dbReference type="EMBL" id="KAI3426096.1"/>
    </source>
</evidence>
<feature type="compositionally biased region" description="Polar residues" evidence="11">
    <location>
        <begin position="379"/>
        <end position="390"/>
    </location>
</feature>
<keyword evidence="6 9" id="KW-0067">ATP-binding</keyword>
<dbReference type="EMBL" id="SIDB01000011">
    <property type="protein sequence ID" value="KAI3426096.1"/>
    <property type="molecule type" value="Genomic_DNA"/>
</dbReference>
<dbReference type="PANTHER" id="PTHR22967">
    <property type="entry name" value="SERINE/THREONINE PROTEIN KINASE"/>
    <property type="match status" value="1"/>
</dbReference>
<evidence type="ECO:0000256" key="3">
    <source>
        <dbReference type="ARBA" id="ARBA00022679"/>
    </source>
</evidence>
<feature type="region of interest" description="Disordered" evidence="11">
    <location>
        <begin position="516"/>
        <end position="544"/>
    </location>
</feature>
<feature type="binding site" evidence="9">
    <location>
        <position position="59"/>
    </location>
    <ligand>
        <name>ATP</name>
        <dbReference type="ChEBI" id="CHEBI:30616"/>
    </ligand>
</feature>
<reference evidence="13" key="2">
    <citation type="submission" date="2020-11" db="EMBL/GenBank/DDBJ databases">
        <authorList>
            <person name="Cecchin M."/>
            <person name="Marcolungo L."/>
            <person name="Rossato M."/>
            <person name="Girolomoni L."/>
            <person name="Cosentino E."/>
            <person name="Cuine S."/>
            <person name="Li-Beisson Y."/>
            <person name="Delledonne M."/>
            <person name="Ballottari M."/>
        </authorList>
    </citation>
    <scope>NUCLEOTIDE SEQUENCE</scope>
    <source>
        <strain evidence="13">211/11P</strain>
        <tissue evidence="13">Whole cell</tissue>
    </source>
</reference>
<evidence type="ECO:0000256" key="2">
    <source>
        <dbReference type="ARBA" id="ARBA00022527"/>
    </source>
</evidence>
<reference evidence="13" key="1">
    <citation type="journal article" date="2019" name="Plant J.">
        <title>Chlorella vulgaris genome assembly and annotation reveals the molecular basis for metabolic acclimation to high light conditions.</title>
        <authorList>
            <person name="Cecchin M."/>
            <person name="Marcolungo L."/>
            <person name="Rossato M."/>
            <person name="Girolomoni L."/>
            <person name="Cosentino E."/>
            <person name="Cuine S."/>
            <person name="Li-Beisson Y."/>
            <person name="Delledonne M."/>
            <person name="Ballottari M."/>
        </authorList>
    </citation>
    <scope>NUCLEOTIDE SEQUENCE</scope>
    <source>
        <strain evidence="13">211/11P</strain>
    </source>
</reference>
<dbReference type="GO" id="GO:0005524">
    <property type="term" value="F:ATP binding"/>
    <property type="evidence" value="ECO:0007669"/>
    <property type="project" value="UniProtKB-UniRule"/>
</dbReference>
<feature type="compositionally biased region" description="Low complexity" evidence="11">
    <location>
        <begin position="530"/>
        <end position="542"/>
    </location>
</feature>
<feature type="region of interest" description="Disordered" evidence="11">
    <location>
        <begin position="307"/>
        <end position="395"/>
    </location>
</feature>
<proteinExistence type="predicted"/>
<keyword evidence="2" id="KW-0723">Serine/threonine-protein kinase</keyword>
<dbReference type="SUPFAM" id="SSF56112">
    <property type="entry name" value="Protein kinase-like (PK-like)"/>
    <property type="match status" value="1"/>
</dbReference>
<dbReference type="InterPro" id="IPR011009">
    <property type="entry name" value="Kinase-like_dom_sf"/>
</dbReference>
<dbReference type="Gene3D" id="1.10.510.10">
    <property type="entry name" value="Transferase(Phosphotransferase) domain 1"/>
    <property type="match status" value="1"/>
</dbReference>
<dbReference type="OrthoDB" id="248923at2759"/>
<feature type="compositionally biased region" description="Low complexity" evidence="11">
    <location>
        <begin position="728"/>
        <end position="739"/>
    </location>
</feature>
<keyword evidence="5" id="KW-0418">Kinase</keyword>
<dbReference type="InterPro" id="IPR017441">
    <property type="entry name" value="Protein_kinase_ATP_BS"/>
</dbReference>